<dbReference type="InterPro" id="IPR017911">
    <property type="entry name" value="MacB-like_ATP-bd"/>
</dbReference>
<dbReference type="OrthoDB" id="9802264at2"/>
<evidence type="ECO:0000313" key="7">
    <source>
        <dbReference type="Proteomes" id="UP000184612"/>
    </source>
</evidence>
<dbReference type="FunFam" id="3.40.50.300:FF:000032">
    <property type="entry name" value="Export ABC transporter ATP-binding protein"/>
    <property type="match status" value="1"/>
</dbReference>
<evidence type="ECO:0000256" key="1">
    <source>
        <dbReference type="ARBA" id="ARBA00005417"/>
    </source>
</evidence>
<name>A0A1M7Y5L7_9FIRM</name>
<feature type="domain" description="ABC transporter" evidence="5">
    <location>
        <begin position="4"/>
        <end position="226"/>
    </location>
</feature>
<dbReference type="InterPro" id="IPR017871">
    <property type="entry name" value="ABC_transporter-like_CS"/>
</dbReference>
<evidence type="ECO:0000313" key="6">
    <source>
        <dbReference type="EMBL" id="SHO47746.1"/>
    </source>
</evidence>
<protein>
    <submittedName>
        <fullName evidence="6">Putative ABC transport system ATP-binding protein</fullName>
    </submittedName>
</protein>
<evidence type="ECO:0000259" key="5">
    <source>
        <dbReference type="PROSITE" id="PS50893"/>
    </source>
</evidence>
<dbReference type="PANTHER" id="PTHR42798">
    <property type="entry name" value="LIPOPROTEIN-RELEASING SYSTEM ATP-BINDING PROTEIN LOLD"/>
    <property type="match status" value="1"/>
</dbReference>
<dbReference type="SUPFAM" id="SSF52540">
    <property type="entry name" value="P-loop containing nucleoside triphosphate hydrolases"/>
    <property type="match status" value="1"/>
</dbReference>
<keyword evidence="2" id="KW-0813">Transport</keyword>
<evidence type="ECO:0000256" key="4">
    <source>
        <dbReference type="ARBA" id="ARBA00022840"/>
    </source>
</evidence>
<dbReference type="AlphaFoldDB" id="A0A1M7Y5L7"/>
<dbReference type="PROSITE" id="PS50893">
    <property type="entry name" value="ABC_TRANSPORTER_2"/>
    <property type="match status" value="1"/>
</dbReference>
<dbReference type="InterPro" id="IPR003593">
    <property type="entry name" value="AAA+_ATPase"/>
</dbReference>
<proteinExistence type="inferred from homology"/>
<dbReference type="InterPro" id="IPR003439">
    <property type="entry name" value="ABC_transporter-like_ATP-bd"/>
</dbReference>
<dbReference type="PANTHER" id="PTHR42798:SF2">
    <property type="entry name" value="ABC TRANSPORTER ATP-BINDING PROTEIN MG467-RELATED"/>
    <property type="match status" value="1"/>
</dbReference>
<sequence length="226" mass="25495">MDIITAENVYKEYGVGQNKVPIIKNISLYIKEGEFVSVIGPSGSGKSTLLYLLSGMEPITDGNVRILGHDLSKITDKEISRMRQEKIGFIFQFYNLVAEMTVDDNILLSNLIGKAEINKQRLEELLDLVGLREHRTKFPNELSGGQQQRVAIARAVYNNPAVIFADEPTGNLDTKNSTEVMKLLKKINEKYNTTIIQVTHDEQQAKYANRILRIEDGEIVYDNTGF</sequence>
<dbReference type="GO" id="GO:0022857">
    <property type="term" value="F:transmembrane transporter activity"/>
    <property type="evidence" value="ECO:0007669"/>
    <property type="project" value="UniProtKB-ARBA"/>
</dbReference>
<dbReference type="EMBL" id="FRFD01000004">
    <property type="protein sequence ID" value="SHO47746.1"/>
    <property type="molecule type" value="Genomic_DNA"/>
</dbReference>
<dbReference type="RefSeq" id="WP_073588341.1">
    <property type="nucleotide sequence ID" value="NZ_FRFD01000004.1"/>
</dbReference>
<evidence type="ECO:0000256" key="3">
    <source>
        <dbReference type="ARBA" id="ARBA00022741"/>
    </source>
</evidence>
<dbReference type="STRING" id="1121345.SAMN02745217_01645"/>
<dbReference type="InterPro" id="IPR027417">
    <property type="entry name" value="P-loop_NTPase"/>
</dbReference>
<organism evidence="6 7">
    <name type="scientific">Anaerocolumna xylanovorans DSM 12503</name>
    <dbReference type="NCBI Taxonomy" id="1121345"/>
    <lineage>
        <taxon>Bacteria</taxon>
        <taxon>Bacillati</taxon>
        <taxon>Bacillota</taxon>
        <taxon>Clostridia</taxon>
        <taxon>Lachnospirales</taxon>
        <taxon>Lachnospiraceae</taxon>
        <taxon>Anaerocolumna</taxon>
    </lineage>
</organism>
<dbReference type="GO" id="GO:0098796">
    <property type="term" value="C:membrane protein complex"/>
    <property type="evidence" value="ECO:0007669"/>
    <property type="project" value="UniProtKB-ARBA"/>
</dbReference>
<dbReference type="Pfam" id="PF00005">
    <property type="entry name" value="ABC_tran"/>
    <property type="match status" value="1"/>
</dbReference>
<keyword evidence="7" id="KW-1185">Reference proteome</keyword>
<accession>A0A1M7Y5L7</accession>
<reference evidence="6 7" key="1">
    <citation type="submission" date="2016-12" db="EMBL/GenBank/DDBJ databases">
        <authorList>
            <person name="Song W.-J."/>
            <person name="Kurnit D.M."/>
        </authorList>
    </citation>
    <scope>NUCLEOTIDE SEQUENCE [LARGE SCALE GENOMIC DNA]</scope>
    <source>
        <strain evidence="6 7">DSM 12503</strain>
    </source>
</reference>
<dbReference type="GO" id="GO:0005524">
    <property type="term" value="F:ATP binding"/>
    <property type="evidence" value="ECO:0007669"/>
    <property type="project" value="UniProtKB-KW"/>
</dbReference>
<keyword evidence="3" id="KW-0547">Nucleotide-binding</keyword>
<gene>
    <name evidence="6" type="ORF">SAMN02745217_01645</name>
</gene>
<dbReference type="SMART" id="SM00382">
    <property type="entry name" value="AAA"/>
    <property type="match status" value="1"/>
</dbReference>
<dbReference type="GO" id="GO:0016887">
    <property type="term" value="F:ATP hydrolysis activity"/>
    <property type="evidence" value="ECO:0007669"/>
    <property type="project" value="InterPro"/>
</dbReference>
<dbReference type="CDD" id="cd03255">
    <property type="entry name" value="ABC_MJ0796_LolCDE_FtsE"/>
    <property type="match status" value="1"/>
</dbReference>
<comment type="similarity">
    <text evidence="1">Belongs to the ABC transporter superfamily.</text>
</comment>
<evidence type="ECO:0000256" key="2">
    <source>
        <dbReference type="ARBA" id="ARBA00022448"/>
    </source>
</evidence>
<dbReference type="Gene3D" id="3.40.50.300">
    <property type="entry name" value="P-loop containing nucleotide triphosphate hydrolases"/>
    <property type="match status" value="1"/>
</dbReference>
<keyword evidence="4 6" id="KW-0067">ATP-binding</keyword>
<dbReference type="PROSITE" id="PS00211">
    <property type="entry name" value="ABC_TRANSPORTER_1"/>
    <property type="match status" value="1"/>
</dbReference>
<dbReference type="Proteomes" id="UP000184612">
    <property type="component" value="Unassembled WGS sequence"/>
</dbReference>